<accession>A0A844XSH3</accession>
<gene>
    <name evidence="2" type="ORF">GRI69_06810</name>
</gene>
<dbReference type="EMBL" id="WTYC01000003">
    <property type="protein sequence ID" value="MXO47962.1"/>
    <property type="molecule type" value="Genomic_DNA"/>
</dbReference>
<feature type="transmembrane region" description="Helical" evidence="1">
    <location>
        <begin position="55"/>
        <end position="81"/>
    </location>
</feature>
<evidence type="ECO:0008006" key="4">
    <source>
        <dbReference type="Google" id="ProtNLM"/>
    </source>
</evidence>
<dbReference type="AlphaFoldDB" id="A0A844XSH3"/>
<organism evidence="2 3">
    <name type="scientific">Qipengyuania vulgaris</name>
    <dbReference type="NCBI Taxonomy" id="291985"/>
    <lineage>
        <taxon>Bacteria</taxon>
        <taxon>Pseudomonadati</taxon>
        <taxon>Pseudomonadota</taxon>
        <taxon>Alphaproteobacteria</taxon>
        <taxon>Sphingomonadales</taxon>
        <taxon>Erythrobacteraceae</taxon>
        <taxon>Qipengyuania</taxon>
    </lineage>
</organism>
<dbReference type="Proteomes" id="UP000448199">
    <property type="component" value="Unassembled WGS sequence"/>
</dbReference>
<sequence length="82" mass="9383">MMLGLLSMLFLIGFPAAVAAFLAYRISVELRTGRSYVLGYWTNREVQPRMFWFDIMLKAIGIVIFIYLPLSVVWTSVGSFVQ</sequence>
<dbReference type="RefSeq" id="WP_160727523.1">
    <property type="nucleotide sequence ID" value="NZ_WTYC01000003.1"/>
</dbReference>
<keyword evidence="3" id="KW-1185">Reference proteome</keyword>
<keyword evidence="1" id="KW-0812">Transmembrane</keyword>
<protein>
    <recommendedName>
        <fullName evidence="4">NADH-quinone oxidoreductase subunit H</fullName>
    </recommendedName>
</protein>
<evidence type="ECO:0000313" key="3">
    <source>
        <dbReference type="Proteomes" id="UP000448199"/>
    </source>
</evidence>
<proteinExistence type="predicted"/>
<comment type="caution">
    <text evidence="2">The sequence shown here is derived from an EMBL/GenBank/DDBJ whole genome shotgun (WGS) entry which is preliminary data.</text>
</comment>
<keyword evidence="1" id="KW-0472">Membrane</keyword>
<evidence type="ECO:0000256" key="1">
    <source>
        <dbReference type="SAM" id="Phobius"/>
    </source>
</evidence>
<reference evidence="2 3" key="1">
    <citation type="submission" date="2019-12" db="EMBL/GenBank/DDBJ databases">
        <title>Genomic-based taxomic classification of the family Erythrobacteraceae.</title>
        <authorList>
            <person name="Xu L."/>
        </authorList>
    </citation>
    <scope>NUCLEOTIDE SEQUENCE [LARGE SCALE GENOMIC DNA]</scope>
    <source>
        <strain evidence="2 3">DSM 17792</strain>
    </source>
</reference>
<evidence type="ECO:0000313" key="2">
    <source>
        <dbReference type="EMBL" id="MXO47962.1"/>
    </source>
</evidence>
<keyword evidence="1" id="KW-1133">Transmembrane helix</keyword>
<name>A0A844XSH3_9SPHN</name>